<name>S8DYW5_FOMSC</name>
<keyword evidence="12" id="KW-1185">Reference proteome</keyword>
<dbReference type="GO" id="GO:0005681">
    <property type="term" value="C:spliceosomal complex"/>
    <property type="evidence" value="ECO:0007669"/>
    <property type="project" value="UniProtKB-UniRule"/>
</dbReference>
<feature type="compositionally biased region" description="Basic and acidic residues" evidence="9">
    <location>
        <begin position="67"/>
        <end position="82"/>
    </location>
</feature>
<evidence type="ECO:0000259" key="10">
    <source>
        <dbReference type="Pfam" id="PF11708"/>
    </source>
</evidence>
<evidence type="ECO:0000256" key="5">
    <source>
        <dbReference type="ARBA" id="ARBA00023187"/>
    </source>
</evidence>
<comment type="subunit">
    <text evidence="7">Associated with the spliceosome.</text>
</comment>
<comment type="function">
    <text evidence="7">Involved in pre-mRNA splicing.</text>
</comment>
<evidence type="ECO:0000256" key="2">
    <source>
        <dbReference type="ARBA" id="ARBA00007203"/>
    </source>
</evidence>
<feature type="compositionally biased region" description="Basic and acidic residues" evidence="9">
    <location>
        <begin position="196"/>
        <end position="207"/>
    </location>
</feature>
<feature type="region of interest" description="Disordered" evidence="9">
    <location>
        <begin position="1"/>
        <end position="40"/>
    </location>
</feature>
<dbReference type="eggNOG" id="KOG2560">
    <property type="taxonomic scope" value="Eukaryota"/>
</dbReference>
<reference evidence="11 12" key="1">
    <citation type="journal article" date="2012" name="Science">
        <title>The Paleozoic origin of enzymatic lignin decomposition reconstructed from 31 fungal genomes.</title>
        <authorList>
            <person name="Floudas D."/>
            <person name="Binder M."/>
            <person name="Riley R."/>
            <person name="Barry K."/>
            <person name="Blanchette R.A."/>
            <person name="Henrissat B."/>
            <person name="Martinez A.T."/>
            <person name="Otillar R."/>
            <person name="Spatafora J.W."/>
            <person name="Yadav J.S."/>
            <person name="Aerts A."/>
            <person name="Benoit I."/>
            <person name="Boyd A."/>
            <person name="Carlson A."/>
            <person name="Copeland A."/>
            <person name="Coutinho P.M."/>
            <person name="de Vries R.P."/>
            <person name="Ferreira P."/>
            <person name="Findley K."/>
            <person name="Foster B."/>
            <person name="Gaskell J."/>
            <person name="Glotzer D."/>
            <person name="Gorecki P."/>
            <person name="Heitman J."/>
            <person name="Hesse C."/>
            <person name="Hori C."/>
            <person name="Igarashi K."/>
            <person name="Jurgens J.A."/>
            <person name="Kallen N."/>
            <person name="Kersten P."/>
            <person name="Kohler A."/>
            <person name="Kuees U."/>
            <person name="Kumar T.K.A."/>
            <person name="Kuo A."/>
            <person name="LaButti K."/>
            <person name="Larrondo L.F."/>
            <person name="Lindquist E."/>
            <person name="Ling A."/>
            <person name="Lombard V."/>
            <person name="Lucas S."/>
            <person name="Lundell T."/>
            <person name="Martin R."/>
            <person name="McLaughlin D.J."/>
            <person name="Morgenstern I."/>
            <person name="Morin E."/>
            <person name="Murat C."/>
            <person name="Nagy L.G."/>
            <person name="Nolan M."/>
            <person name="Ohm R.A."/>
            <person name="Patyshakuliyeva A."/>
            <person name="Rokas A."/>
            <person name="Ruiz-Duenas F.J."/>
            <person name="Sabat G."/>
            <person name="Salamov A."/>
            <person name="Samejima M."/>
            <person name="Schmutz J."/>
            <person name="Slot J.C."/>
            <person name="St John F."/>
            <person name="Stenlid J."/>
            <person name="Sun H."/>
            <person name="Sun S."/>
            <person name="Syed K."/>
            <person name="Tsang A."/>
            <person name="Wiebenga A."/>
            <person name="Young D."/>
            <person name="Pisabarro A."/>
            <person name="Eastwood D.C."/>
            <person name="Martin F."/>
            <person name="Cullen D."/>
            <person name="Grigoriev I.V."/>
            <person name="Hibbett D.S."/>
        </authorList>
    </citation>
    <scope>NUCLEOTIDE SEQUENCE</scope>
    <source>
        <strain evidence="12">FP-58527</strain>
    </source>
</reference>
<feature type="coiled-coil region" evidence="8">
    <location>
        <begin position="157"/>
        <end position="187"/>
    </location>
</feature>
<dbReference type="GO" id="GO:0030628">
    <property type="term" value="F:pre-mRNA 3'-splice site binding"/>
    <property type="evidence" value="ECO:0007669"/>
    <property type="project" value="UniProtKB-UniRule"/>
</dbReference>
<evidence type="ECO:0000313" key="12">
    <source>
        <dbReference type="Proteomes" id="UP000015241"/>
    </source>
</evidence>
<gene>
    <name evidence="11" type="ORF">FOMPIDRAFT_1166212</name>
</gene>
<comment type="subcellular location">
    <subcellularLocation>
        <location evidence="1 7">Nucleus</location>
    </subcellularLocation>
</comment>
<evidence type="ECO:0000313" key="11">
    <source>
        <dbReference type="EMBL" id="EPS97732.1"/>
    </source>
</evidence>
<organism evidence="11 12">
    <name type="scientific">Fomitopsis schrenkii</name>
    <name type="common">Brown rot fungus</name>
    <dbReference type="NCBI Taxonomy" id="2126942"/>
    <lineage>
        <taxon>Eukaryota</taxon>
        <taxon>Fungi</taxon>
        <taxon>Dikarya</taxon>
        <taxon>Basidiomycota</taxon>
        <taxon>Agaricomycotina</taxon>
        <taxon>Agaricomycetes</taxon>
        <taxon>Polyporales</taxon>
        <taxon>Fomitopsis</taxon>
    </lineage>
</organism>
<dbReference type="PANTHER" id="PTHR12942:SF2">
    <property type="entry name" value="PRE-MRNA-SPLICING FACTOR SLU7"/>
    <property type="match status" value="1"/>
</dbReference>
<keyword evidence="4 7" id="KW-0747">Spliceosome</keyword>
<evidence type="ECO:0000256" key="8">
    <source>
        <dbReference type="SAM" id="Coils"/>
    </source>
</evidence>
<evidence type="ECO:0000256" key="3">
    <source>
        <dbReference type="ARBA" id="ARBA00022664"/>
    </source>
</evidence>
<feature type="compositionally biased region" description="Acidic residues" evidence="9">
    <location>
        <begin position="208"/>
        <end position="218"/>
    </location>
</feature>
<sequence>MASASATGKLSREEFRRQKDLDAARKAGTAPAALDEEGKAINPHIPQYIAQAPWYLDTGAPSLSHQRMPDYDRSSDKLDNWYDRGVKAGPAAKKYRKGACENCGAITHQKQDCLERPRRRGAKFTNKNIAPDEIVQEVATGYDAKRDRWKGYDPAEHKRIYEEYAAVEAARQKLREEEIDKQTTTDLAAVRKVAKAGKEKGEGRDDDFGSSDEEDEDADKYADAADAVGQKLDTKTRITVRNLRIREDTAKYLINLDPSSAYYDPKTRSMRDNPLKNVAPEEARFTGDNFLRYSGEAPEVQKLQLFAWNASARGNDVHMNANPTQGQLLHQEFQSKREQLKEVNKSSILTKYGGEQFLEKAPKELLQGQTEEYVEFSRTGQVIKGKERAAAKSKYPEDVLINNHTAVWGSWYDATSGEWGYVCCHSTVHVSYCTGSAGIEATQASSAKHLLASSLDKEASPPPDSAPRTTDTTEDRKKKAEELFSKKRLGEGEISLDKDRLAQALQEEKKRKARSGDDDDRHGKRQKGQGGSYEVSQEELEAYRMNRRMTDDPMASYVDTEA</sequence>
<evidence type="ECO:0000256" key="4">
    <source>
        <dbReference type="ARBA" id="ARBA00022728"/>
    </source>
</evidence>
<dbReference type="InterPro" id="IPR021715">
    <property type="entry name" value="Slu7_dom"/>
</dbReference>
<feature type="region of interest" description="Disordered" evidence="9">
    <location>
        <begin position="454"/>
        <end position="562"/>
    </location>
</feature>
<feature type="compositionally biased region" description="Basic and acidic residues" evidence="9">
    <location>
        <begin position="471"/>
        <end position="522"/>
    </location>
</feature>
<dbReference type="FunCoup" id="S8DYW5">
    <property type="interactions" value="652"/>
</dbReference>
<dbReference type="PANTHER" id="PTHR12942">
    <property type="entry name" value="STEP II SPLICING FACTOR SLU7"/>
    <property type="match status" value="1"/>
</dbReference>
<evidence type="ECO:0000256" key="1">
    <source>
        <dbReference type="ARBA" id="ARBA00004123"/>
    </source>
</evidence>
<dbReference type="Pfam" id="PF11708">
    <property type="entry name" value="Slu7"/>
    <property type="match status" value="1"/>
</dbReference>
<feature type="compositionally biased region" description="Basic and acidic residues" evidence="9">
    <location>
        <begin position="541"/>
        <end position="551"/>
    </location>
</feature>
<dbReference type="OrthoDB" id="249612at2759"/>
<dbReference type="AlphaFoldDB" id="S8DYW5"/>
<keyword evidence="3 7" id="KW-0507">mRNA processing</keyword>
<protein>
    <recommendedName>
        <fullName evidence="7">Pre-mRNA-splicing factor SLU7</fullName>
    </recommendedName>
</protein>
<dbReference type="GO" id="GO:0000398">
    <property type="term" value="P:mRNA splicing, via spliceosome"/>
    <property type="evidence" value="ECO:0007669"/>
    <property type="project" value="UniProtKB-UniRule"/>
</dbReference>
<feature type="region of interest" description="Disordered" evidence="9">
    <location>
        <begin position="59"/>
        <end position="82"/>
    </location>
</feature>
<dbReference type="STRING" id="743788.S8DYW5"/>
<keyword evidence="6 7" id="KW-0539">Nucleus</keyword>
<feature type="domain" description="Pre-mRNA-splicing factor SLU7" evidence="10">
    <location>
        <begin position="141"/>
        <end position="410"/>
    </location>
</feature>
<dbReference type="InterPro" id="IPR039974">
    <property type="entry name" value="Splicing_factor_SLU7"/>
</dbReference>
<accession>S8DYW5</accession>
<keyword evidence="8" id="KW-0175">Coiled coil</keyword>
<dbReference type="InParanoid" id="S8DYW5"/>
<evidence type="ECO:0000256" key="7">
    <source>
        <dbReference type="RuleBase" id="RU367071"/>
    </source>
</evidence>
<feature type="compositionally biased region" description="Basic and acidic residues" evidence="9">
    <location>
        <begin position="10"/>
        <end position="25"/>
    </location>
</feature>
<comment type="similarity">
    <text evidence="2 7">Belongs to the SLU7 family.</text>
</comment>
<evidence type="ECO:0000256" key="6">
    <source>
        <dbReference type="ARBA" id="ARBA00023242"/>
    </source>
</evidence>
<feature type="region of interest" description="Disordered" evidence="9">
    <location>
        <begin position="194"/>
        <end position="220"/>
    </location>
</feature>
<dbReference type="HOGENOM" id="CLU_019317_2_0_1"/>
<evidence type="ECO:0000256" key="9">
    <source>
        <dbReference type="SAM" id="MobiDB-lite"/>
    </source>
</evidence>
<dbReference type="EMBL" id="KE504173">
    <property type="protein sequence ID" value="EPS97732.1"/>
    <property type="molecule type" value="Genomic_DNA"/>
</dbReference>
<proteinExistence type="inferred from homology"/>
<keyword evidence="5 7" id="KW-0508">mRNA splicing</keyword>
<dbReference type="Proteomes" id="UP000015241">
    <property type="component" value="Unassembled WGS sequence"/>
</dbReference>